<evidence type="ECO:0000313" key="1">
    <source>
        <dbReference type="EMBL" id="WAC02765.1"/>
    </source>
</evidence>
<reference evidence="1" key="1">
    <citation type="submission" date="2022-11" db="EMBL/GenBank/DDBJ databases">
        <title>Lacinutrix neustonica HL-RS19T sp. nov., isolated from the surface microlayer sample of brackish Lake Shihwa.</title>
        <authorList>
            <person name="Choi J.Y."/>
            <person name="Hwang C.Y."/>
        </authorList>
    </citation>
    <scope>NUCLEOTIDE SEQUENCE</scope>
    <source>
        <strain evidence="1">HL-RS19</strain>
    </source>
</reference>
<evidence type="ECO:0000313" key="2">
    <source>
        <dbReference type="Proteomes" id="UP001164705"/>
    </source>
</evidence>
<sequence length="157" mass="16887">MFLGQDSNNIYGDGSGVVNFLAQATNAVSYGFVIDGGNEVQSTDGAYQHIFSAQEGIDNHDVTVIAYSSTNSAIDKSDSFAVSYYIGTPPIWADEFFIDGAPNSENWTYDLGAGGWGNNEAQTYTNNTSNVRVEGGVLKIIAKASGSRLYLLKIKIY</sequence>
<dbReference type="KEGG" id="lnu:N7U66_03600"/>
<gene>
    <name evidence="1" type="ORF">N7U66_03600</name>
</gene>
<dbReference type="SUPFAM" id="SSF49899">
    <property type="entry name" value="Concanavalin A-like lectins/glucanases"/>
    <property type="match status" value="1"/>
</dbReference>
<name>A0A9E8SHJ7_9FLAO</name>
<accession>A0A9E8SHJ7</accession>
<dbReference type="AlphaFoldDB" id="A0A9E8SHJ7"/>
<dbReference type="RefSeq" id="WP_267677364.1">
    <property type="nucleotide sequence ID" value="NZ_CP113088.1"/>
</dbReference>
<dbReference type="Gene3D" id="2.60.120.200">
    <property type="match status" value="1"/>
</dbReference>
<dbReference type="EMBL" id="CP113088">
    <property type="protein sequence ID" value="WAC02765.1"/>
    <property type="molecule type" value="Genomic_DNA"/>
</dbReference>
<proteinExistence type="predicted"/>
<protein>
    <submittedName>
        <fullName evidence="1">Uncharacterized protein</fullName>
    </submittedName>
</protein>
<dbReference type="Proteomes" id="UP001164705">
    <property type="component" value="Chromosome"/>
</dbReference>
<dbReference type="GO" id="GO:0005975">
    <property type="term" value="P:carbohydrate metabolic process"/>
    <property type="evidence" value="ECO:0007669"/>
    <property type="project" value="UniProtKB-ARBA"/>
</dbReference>
<dbReference type="InterPro" id="IPR013320">
    <property type="entry name" value="ConA-like_dom_sf"/>
</dbReference>
<dbReference type="GO" id="GO:0004553">
    <property type="term" value="F:hydrolase activity, hydrolyzing O-glycosyl compounds"/>
    <property type="evidence" value="ECO:0007669"/>
    <property type="project" value="UniProtKB-ARBA"/>
</dbReference>
<keyword evidence="2" id="KW-1185">Reference proteome</keyword>
<organism evidence="1 2">
    <name type="scientific">Lacinutrix neustonica</name>
    <dbReference type="NCBI Taxonomy" id="2980107"/>
    <lineage>
        <taxon>Bacteria</taxon>
        <taxon>Pseudomonadati</taxon>
        <taxon>Bacteroidota</taxon>
        <taxon>Flavobacteriia</taxon>
        <taxon>Flavobacteriales</taxon>
        <taxon>Flavobacteriaceae</taxon>
        <taxon>Lacinutrix</taxon>
    </lineage>
</organism>